<keyword evidence="2" id="KW-1185">Reference proteome</keyword>
<accession>A0A2U1TBX9</accession>
<protein>
    <submittedName>
        <fullName evidence="1">Uncharacterized protein</fullName>
    </submittedName>
</protein>
<evidence type="ECO:0000313" key="2">
    <source>
        <dbReference type="Proteomes" id="UP000244962"/>
    </source>
</evidence>
<organism evidence="1 2">
    <name type="scientific">Mycetocola zhujimingii</name>
    <dbReference type="NCBI Taxonomy" id="2079792"/>
    <lineage>
        <taxon>Bacteria</taxon>
        <taxon>Bacillati</taxon>
        <taxon>Actinomycetota</taxon>
        <taxon>Actinomycetes</taxon>
        <taxon>Micrococcales</taxon>
        <taxon>Microbacteriaceae</taxon>
        <taxon>Mycetocola</taxon>
    </lineage>
</organism>
<reference evidence="2" key="1">
    <citation type="submission" date="2018-04" db="EMBL/GenBank/DDBJ databases">
        <authorList>
            <person name="Liu S."/>
            <person name="Wang Z."/>
            <person name="Li J."/>
        </authorList>
    </citation>
    <scope>NUCLEOTIDE SEQUENCE [LARGE SCALE GENOMIC DNA]</scope>
    <source>
        <strain evidence="2">622</strain>
    </source>
</reference>
<dbReference type="EMBL" id="QEFB01000013">
    <property type="protein sequence ID" value="PWC06402.1"/>
    <property type="molecule type" value="Genomic_DNA"/>
</dbReference>
<proteinExistence type="predicted"/>
<name>A0A2U1TBX9_9MICO</name>
<dbReference type="AlphaFoldDB" id="A0A2U1TBX9"/>
<evidence type="ECO:0000313" key="1">
    <source>
        <dbReference type="EMBL" id="PWC06402.1"/>
    </source>
</evidence>
<gene>
    <name evidence="1" type="ORF">DF223_12440</name>
</gene>
<comment type="caution">
    <text evidence="1">The sequence shown here is derived from an EMBL/GenBank/DDBJ whole genome shotgun (WGS) entry which is preliminary data.</text>
</comment>
<dbReference type="Proteomes" id="UP000244962">
    <property type="component" value="Unassembled WGS sequence"/>
</dbReference>
<sequence>MVGPMKRITHSGGSFVTGNAITAALLEYTTTVADAEHSVTVDITVLEEHGETSVHTILLSQASQFDVADVGGITAEEEARRFPVPEMPQVGIRGTVEEGTGAAQTAEDFNHVMDELDAGLGQ</sequence>